<dbReference type="SUPFAM" id="SSF51735">
    <property type="entry name" value="NAD(P)-binding Rossmann-fold domains"/>
    <property type="match status" value="1"/>
</dbReference>
<dbReference type="PRINTS" id="PR00080">
    <property type="entry name" value="SDRFAMILY"/>
</dbReference>
<sequence>MTSDLRDFSGQIVLVVGAASGIGRAAAQLIASRGATVIITDLDQPGLSSLQQELNLKSNQVKNVDLGSQSSIQSLVASVISDHHQIDALVNTGGIVGPTNTKLEDTDWAAFEKTVSINLFGTIWLTQEVIPHMKSRKYGRIAHVASIAGKEGNPGMHAYNTSKSGMIGFIKGVGKEVATEGITINAFAPAVIRTPFNAGTSDETLKYMLGRIPMGRVGEPEEAAEMLAFMVSKACSFTTGFTFDASGGRATY</sequence>
<dbReference type="PANTHER" id="PTHR42760">
    <property type="entry name" value="SHORT-CHAIN DEHYDROGENASES/REDUCTASES FAMILY MEMBER"/>
    <property type="match status" value="1"/>
</dbReference>
<dbReference type="EMBL" id="CAEZVZ010000063">
    <property type="protein sequence ID" value="CAB4642687.1"/>
    <property type="molecule type" value="Genomic_DNA"/>
</dbReference>
<dbReference type="CDD" id="cd05233">
    <property type="entry name" value="SDR_c"/>
    <property type="match status" value="1"/>
</dbReference>
<dbReference type="GO" id="GO:0006633">
    <property type="term" value="P:fatty acid biosynthetic process"/>
    <property type="evidence" value="ECO:0007669"/>
    <property type="project" value="TreeGrafter"/>
</dbReference>
<proteinExistence type="inferred from homology"/>
<dbReference type="InterPro" id="IPR002347">
    <property type="entry name" value="SDR_fam"/>
</dbReference>
<protein>
    <submittedName>
        <fullName evidence="3">Unannotated protein</fullName>
    </submittedName>
</protein>
<evidence type="ECO:0000256" key="2">
    <source>
        <dbReference type="ARBA" id="ARBA00023002"/>
    </source>
</evidence>
<keyword evidence="2" id="KW-0560">Oxidoreductase</keyword>
<dbReference type="PRINTS" id="PR00081">
    <property type="entry name" value="GDHRDH"/>
</dbReference>
<dbReference type="InterPro" id="IPR036291">
    <property type="entry name" value="NAD(P)-bd_dom_sf"/>
</dbReference>
<gene>
    <name evidence="3" type="ORF">UFOPK2162_00581</name>
</gene>
<dbReference type="PROSITE" id="PS00061">
    <property type="entry name" value="ADH_SHORT"/>
    <property type="match status" value="1"/>
</dbReference>
<evidence type="ECO:0000313" key="3">
    <source>
        <dbReference type="EMBL" id="CAB4642687.1"/>
    </source>
</evidence>
<accession>A0A6J6JZ35</accession>
<dbReference type="GO" id="GO:0016616">
    <property type="term" value="F:oxidoreductase activity, acting on the CH-OH group of donors, NAD or NADP as acceptor"/>
    <property type="evidence" value="ECO:0007669"/>
    <property type="project" value="TreeGrafter"/>
</dbReference>
<dbReference type="Gene3D" id="3.40.50.720">
    <property type="entry name" value="NAD(P)-binding Rossmann-like Domain"/>
    <property type="match status" value="1"/>
</dbReference>
<dbReference type="GO" id="GO:0048038">
    <property type="term" value="F:quinone binding"/>
    <property type="evidence" value="ECO:0007669"/>
    <property type="project" value="TreeGrafter"/>
</dbReference>
<dbReference type="FunFam" id="3.40.50.720:FF:000173">
    <property type="entry name" value="3-oxoacyl-[acyl-carrier protein] reductase"/>
    <property type="match status" value="1"/>
</dbReference>
<evidence type="ECO:0000256" key="1">
    <source>
        <dbReference type="ARBA" id="ARBA00006484"/>
    </source>
</evidence>
<name>A0A6J6JZ35_9ZZZZ</name>
<dbReference type="InterPro" id="IPR020904">
    <property type="entry name" value="Sc_DH/Rdtase_CS"/>
</dbReference>
<organism evidence="3">
    <name type="scientific">freshwater metagenome</name>
    <dbReference type="NCBI Taxonomy" id="449393"/>
    <lineage>
        <taxon>unclassified sequences</taxon>
        <taxon>metagenomes</taxon>
        <taxon>ecological metagenomes</taxon>
    </lineage>
</organism>
<dbReference type="AlphaFoldDB" id="A0A6J6JZ35"/>
<dbReference type="PANTHER" id="PTHR42760:SF133">
    <property type="entry name" value="3-OXOACYL-[ACYL-CARRIER-PROTEIN] REDUCTASE"/>
    <property type="match status" value="1"/>
</dbReference>
<reference evidence="3" key="1">
    <citation type="submission" date="2020-05" db="EMBL/GenBank/DDBJ databases">
        <authorList>
            <person name="Chiriac C."/>
            <person name="Salcher M."/>
            <person name="Ghai R."/>
            <person name="Kavagutti S V."/>
        </authorList>
    </citation>
    <scope>NUCLEOTIDE SEQUENCE</scope>
</reference>
<comment type="similarity">
    <text evidence="1">Belongs to the short-chain dehydrogenases/reductases (SDR) family.</text>
</comment>
<dbReference type="Pfam" id="PF13561">
    <property type="entry name" value="adh_short_C2"/>
    <property type="match status" value="1"/>
</dbReference>